<reference evidence="2" key="1">
    <citation type="submission" date="2023-03" db="EMBL/GenBank/DDBJ databases">
        <title>Massive genome expansion in bonnet fungi (Mycena s.s.) driven by repeated elements and novel gene families across ecological guilds.</title>
        <authorList>
            <consortium name="Lawrence Berkeley National Laboratory"/>
            <person name="Harder C.B."/>
            <person name="Miyauchi S."/>
            <person name="Viragh M."/>
            <person name="Kuo A."/>
            <person name="Thoen E."/>
            <person name="Andreopoulos B."/>
            <person name="Lu D."/>
            <person name="Skrede I."/>
            <person name="Drula E."/>
            <person name="Henrissat B."/>
            <person name="Morin E."/>
            <person name="Kohler A."/>
            <person name="Barry K."/>
            <person name="LaButti K."/>
            <person name="Morin E."/>
            <person name="Salamov A."/>
            <person name="Lipzen A."/>
            <person name="Mereny Z."/>
            <person name="Hegedus B."/>
            <person name="Baldrian P."/>
            <person name="Stursova M."/>
            <person name="Weitz H."/>
            <person name="Taylor A."/>
            <person name="Grigoriev I.V."/>
            <person name="Nagy L.G."/>
            <person name="Martin F."/>
            <person name="Kauserud H."/>
        </authorList>
    </citation>
    <scope>NUCLEOTIDE SEQUENCE</scope>
    <source>
        <strain evidence="2">CBHHK002</strain>
    </source>
</reference>
<dbReference type="Proteomes" id="UP001218218">
    <property type="component" value="Unassembled WGS sequence"/>
</dbReference>
<proteinExistence type="predicted"/>
<protein>
    <submittedName>
        <fullName evidence="2">Uncharacterized protein</fullName>
    </submittedName>
</protein>
<comment type="caution">
    <text evidence="2">The sequence shown here is derived from an EMBL/GenBank/DDBJ whole genome shotgun (WGS) entry which is preliminary data.</text>
</comment>
<gene>
    <name evidence="2" type="ORF">DFH08DRAFT_1025653</name>
</gene>
<feature type="region of interest" description="Disordered" evidence="1">
    <location>
        <begin position="304"/>
        <end position="324"/>
    </location>
</feature>
<evidence type="ECO:0000313" key="3">
    <source>
        <dbReference type="Proteomes" id="UP001218218"/>
    </source>
</evidence>
<organism evidence="2 3">
    <name type="scientific">Mycena albidolilacea</name>
    <dbReference type="NCBI Taxonomy" id="1033008"/>
    <lineage>
        <taxon>Eukaryota</taxon>
        <taxon>Fungi</taxon>
        <taxon>Dikarya</taxon>
        <taxon>Basidiomycota</taxon>
        <taxon>Agaricomycotina</taxon>
        <taxon>Agaricomycetes</taxon>
        <taxon>Agaricomycetidae</taxon>
        <taxon>Agaricales</taxon>
        <taxon>Marasmiineae</taxon>
        <taxon>Mycenaceae</taxon>
        <taxon>Mycena</taxon>
    </lineage>
</organism>
<dbReference type="EMBL" id="JARIHO010000004">
    <property type="protein sequence ID" value="KAJ7363042.1"/>
    <property type="molecule type" value="Genomic_DNA"/>
</dbReference>
<evidence type="ECO:0000313" key="2">
    <source>
        <dbReference type="EMBL" id="KAJ7363042.1"/>
    </source>
</evidence>
<feature type="region of interest" description="Disordered" evidence="1">
    <location>
        <begin position="1"/>
        <end position="60"/>
    </location>
</feature>
<name>A0AAD7F2M8_9AGAR</name>
<keyword evidence="3" id="KW-1185">Reference proteome</keyword>
<sequence>MPSGPGPRAPHIRQAAGAPPSRARPRAQRRSSAETPTPERSPRAPACTRTQCTGDVQHQPMRPFSVHSTIAYTAFIASLTTIRTTARVRSACGRCSSSPAPSYDDRDGAPPLSRAIVDAGAPPHARRPAFAHWEPDARRHWHVQCSTPSASETPRSNRRGCATSLRGAATCTSAIRHLPPRYEPAVTRLRHYLMRAIALPTLYRTDTLDTTPARTPARIHTPSPRPHVTFVSSALCDRLPPSPLDGRACRVLQYHPQHVPRLQRAPRSFLIAGAVFVALSYATTNYSPAAAALHRARRIRRLPARPAHPQRRPNPPLKTCPSTHHEHDEHAMHVAYPCPATVFSAAPPSAQRQVLSRSASMPRTPSVRSTRCSCSPLPTPFRPVPARTHHPQRRSALPVRLTACTYLGTVSSTTCVRHGHSPPSLLRPWHPTTVQILSAVLPPNTRASCRQRQRPRIALHALTTSILSASKRPSARESTTIPLCSLSECAAAPAAILP</sequence>
<accession>A0AAD7F2M8</accession>
<evidence type="ECO:0000256" key="1">
    <source>
        <dbReference type="SAM" id="MobiDB-lite"/>
    </source>
</evidence>
<dbReference type="AlphaFoldDB" id="A0AAD7F2M8"/>